<feature type="domain" description="GNAT-like C-terminal" evidence="2">
    <location>
        <begin position="122"/>
        <end position="267"/>
    </location>
</feature>
<dbReference type="EMBL" id="JBHSMI010000029">
    <property type="protein sequence ID" value="MFC5405282.1"/>
    <property type="molecule type" value="Genomic_DNA"/>
</dbReference>
<reference evidence="4" key="1">
    <citation type="journal article" date="2019" name="Int. J. Syst. Evol. Microbiol.">
        <title>The Global Catalogue of Microorganisms (GCM) 10K type strain sequencing project: providing services to taxonomists for standard genome sequencing and annotation.</title>
        <authorList>
            <consortium name="The Broad Institute Genomics Platform"/>
            <consortium name="The Broad Institute Genome Sequencing Center for Infectious Disease"/>
            <person name="Wu L."/>
            <person name="Ma J."/>
        </authorList>
    </citation>
    <scope>NUCLEOTIDE SEQUENCE [LARGE SCALE GENOMIC DNA]</scope>
    <source>
        <strain evidence="4">CGMCC 1.18575</strain>
    </source>
</reference>
<keyword evidence="4" id="KW-1185">Reference proteome</keyword>
<organism evidence="3 4">
    <name type="scientific">Cohnella soli</name>
    <dbReference type="NCBI Taxonomy" id="425005"/>
    <lineage>
        <taxon>Bacteria</taxon>
        <taxon>Bacillati</taxon>
        <taxon>Bacillota</taxon>
        <taxon>Bacilli</taxon>
        <taxon>Bacillales</taxon>
        <taxon>Paenibacillaceae</taxon>
        <taxon>Cohnella</taxon>
    </lineage>
</organism>
<protein>
    <submittedName>
        <fullName evidence="3">Acyltransferase domain-containing protein</fullName>
    </submittedName>
</protein>
<proteinExistence type="predicted"/>
<dbReference type="GO" id="GO:0016746">
    <property type="term" value="F:acyltransferase activity"/>
    <property type="evidence" value="ECO:0007669"/>
    <property type="project" value="UniProtKB-KW"/>
</dbReference>
<dbReference type="Gene3D" id="3.40.630.120">
    <property type="match status" value="1"/>
</dbReference>
<name>A0ABW0HZJ6_9BACL</name>
<dbReference type="Pfam" id="PF18082">
    <property type="entry name" value="NAT_N"/>
    <property type="match status" value="1"/>
</dbReference>
<evidence type="ECO:0000313" key="3">
    <source>
        <dbReference type="EMBL" id="MFC5405282.1"/>
    </source>
</evidence>
<keyword evidence="3" id="KW-0808">Transferase</keyword>
<dbReference type="InterPro" id="IPR041273">
    <property type="entry name" value="NAT_N"/>
</dbReference>
<sequence>MSMTIQRLCEGIRLDSHARQIVDEYRMDDALYANYKQHFNNDRHAFFERVKQNEAYRQLFLYLFVRFAVDAYEQYRLKGIDDRVYFDTFYDIQIWCMNCKRDYGEYGLEEYMWLQEHVQLRLFALGRLQFQPCAIDREVELDGMKIHQNQLVLNVHIPAGEPLTLPSIEDAFARARAFFRGITPVFMCNSWMLSPRLSEVLPPESNILRFQKLFHIDKVDPDSRDAERFIFHVIKSDVSEYAEQTSLQRKAKAYLLTGDKLGFGFGVTLG</sequence>
<feature type="domain" description="N-acyltransferase N-terminal" evidence="1">
    <location>
        <begin position="3"/>
        <end position="119"/>
    </location>
</feature>
<keyword evidence="3" id="KW-0012">Acyltransferase</keyword>
<dbReference type="Pfam" id="PF18164">
    <property type="entry name" value="GNAT_C"/>
    <property type="match status" value="1"/>
</dbReference>
<dbReference type="Proteomes" id="UP001596113">
    <property type="component" value="Unassembled WGS sequence"/>
</dbReference>
<dbReference type="InterPro" id="IPR041644">
    <property type="entry name" value="GNAT_C"/>
</dbReference>
<accession>A0ABW0HZJ6</accession>
<comment type="caution">
    <text evidence="3">The sequence shown here is derived from an EMBL/GenBank/DDBJ whole genome shotgun (WGS) entry which is preliminary data.</text>
</comment>
<gene>
    <name evidence="3" type="ORF">ACFPOF_21280</name>
</gene>
<dbReference type="RefSeq" id="WP_378136389.1">
    <property type="nucleotide sequence ID" value="NZ_JBHSMI010000029.1"/>
</dbReference>
<evidence type="ECO:0000313" key="4">
    <source>
        <dbReference type="Proteomes" id="UP001596113"/>
    </source>
</evidence>
<evidence type="ECO:0000259" key="2">
    <source>
        <dbReference type="Pfam" id="PF18164"/>
    </source>
</evidence>
<evidence type="ECO:0000259" key="1">
    <source>
        <dbReference type="Pfam" id="PF18082"/>
    </source>
</evidence>